<evidence type="ECO:0000313" key="2">
    <source>
        <dbReference type="EMBL" id="QIA07902.1"/>
    </source>
</evidence>
<feature type="chain" id="PRO_5025482410" evidence="1">
    <location>
        <begin position="21"/>
        <end position="231"/>
    </location>
</feature>
<accession>A0A6C0RDC1</accession>
<reference evidence="2 3" key="1">
    <citation type="submission" date="2020-02" db="EMBL/GenBank/DDBJ databases">
        <title>Genome sequencing for Draconibacterium sp. strain M1.</title>
        <authorList>
            <person name="Park S.-J."/>
        </authorList>
    </citation>
    <scope>NUCLEOTIDE SEQUENCE [LARGE SCALE GENOMIC DNA]</scope>
    <source>
        <strain evidence="2 3">M1</strain>
    </source>
</reference>
<dbReference type="RefSeq" id="WP_163345823.1">
    <property type="nucleotide sequence ID" value="NZ_CP048409.1"/>
</dbReference>
<name>A0A6C0RDC1_9BACT</name>
<dbReference type="Proteomes" id="UP000474630">
    <property type="component" value="Chromosome"/>
</dbReference>
<protein>
    <submittedName>
        <fullName evidence="2">BlaI/MecI/CopY family transcriptional regulator</fullName>
    </submittedName>
</protein>
<sequence length="231" mass="26914">MKKYISLIAILLLSTAGLFAQSIYDIRNAIDFFESNKMQRGEYRNTLTEDDIDGSPFLDDEFINGTVYTYQKIQFNDIPLRYNIFNDEMEFQTPDNKILAIAAPEIVEKAVVGENIISNIPYKIGNKIKRGYFILLTEGNVNLYARPEVRYQKPKEAAPYKDPEPAKFVERPHSYYLRLNEEAAVKVESKKDLRNFFSDHQNQVEDFIKENKVKPGKEDKLIELVKYYNSL</sequence>
<feature type="signal peptide" evidence="1">
    <location>
        <begin position="1"/>
        <end position="20"/>
    </location>
</feature>
<evidence type="ECO:0000256" key="1">
    <source>
        <dbReference type="SAM" id="SignalP"/>
    </source>
</evidence>
<dbReference type="EMBL" id="CP048409">
    <property type="protein sequence ID" value="QIA07902.1"/>
    <property type="molecule type" value="Genomic_DNA"/>
</dbReference>
<gene>
    <name evidence="2" type="ORF">G0Q07_09260</name>
</gene>
<evidence type="ECO:0000313" key="3">
    <source>
        <dbReference type="Proteomes" id="UP000474630"/>
    </source>
</evidence>
<proteinExistence type="predicted"/>
<dbReference type="KEGG" id="drc:G0Q07_09260"/>
<organism evidence="2 3">
    <name type="scientific">Draconibacterium halophilum</name>
    <dbReference type="NCBI Taxonomy" id="2706887"/>
    <lineage>
        <taxon>Bacteria</taxon>
        <taxon>Pseudomonadati</taxon>
        <taxon>Bacteroidota</taxon>
        <taxon>Bacteroidia</taxon>
        <taxon>Marinilabiliales</taxon>
        <taxon>Prolixibacteraceae</taxon>
        <taxon>Draconibacterium</taxon>
    </lineage>
</organism>
<keyword evidence="3" id="KW-1185">Reference proteome</keyword>
<dbReference type="AlphaFoldDB" id="A0A6C0RDC1"/>
<keyword evidence="1" id="KW-0732">Signal</keyword>